<evidence type="ECO:0000313" key="7">
    <source>
        <dbReference type="Proteomes" id="UP000604046"/>
    </source>
</evidence>
<dbReference type="InterPro" id="IPR008271">
    <property type="entry name" value="Ser/Thr_kinase_AS"/>
</dbReference>
<dbReference type="InterPro" id="IPR000719">
    <property type="entry name" value="Prot_kinase_dom"/>
</dbReference>
<evidence type="ECO:0000259" key="5">
    <source>
        <dbReference type="PROSITE" id="PS50011"/>
    </source>
</evidence>
<dbReference type="OrthoDB" id="10252171at2759"/>
<dbReference type="GO" id="GO:0005524">
    <property type="term" value="F:ATP binding"/>
    <property type="evidence" value="ECO:0007669"/>
    <property type="project" value="UniProtKB-UniRule"/>
</dbReference>
<sequence length="395" mass="44046">MSSCTSTRRTTICPTTRLTHRRYSSHLQRTTVSTQEQTFYYENIEGGHGGAADNKQRAFMQVCILMEDVVTQSAAGDDTMSRGVPVLSDCEEEDADDLSTRLPSTVHTSTRSIQASLEEGYDMKEVLGEGKFGKVHKVVRKGSKERFAVKVMQRADSLGELKALADLEHPHIVRLHEAREHEGHAYLVMELCKGGTLIEWIGSRFEKHMGKEIYMHPSTKQVGRCLWQVLDAIQYLHSYNIVHRDVKPPNLLLAQGGSNLQLKLADFNLATELQGEVLTARCGTPGFMAPEVVECHYTELCDVWSAGVVFYQVVTGERLWRQADAEAHYEQLLAETPLKLESTAAWSNHAQGALDLCQELLRLESQGRPTASAAMGNPWLQKHANFAEQGCCAIS</sequence>
<feature type="domain" description="Protein kinase" evidence="5">
    <location>
        <begin position="121"/>
        <end position="380"/>
    </location>
</feature>
<dbReference type="Pfam" id="PF00069">
    <property type="entry name" value="Pkinase"/>
    <property type="match status" value="1"/>
</dbReference>
<evidence type="ECO:0000313" key="6">
    <source>
        <dbReference type="EMBL" id="CAE7389953.1"/>
    </source>
</evidence>
<evidence type="ECO:0000256" key="1">
    <source>
        <dbReference type="ARBA" id="ARBA00022741"/>
    </source>
</evidence>
<dbReference type="SMART" id="SM00220">
    <property type="entry name" value="S_TKc"/>
    <property type="match status" value="1"/>
</dbReference>
<keyword evidence="4" id="KW-0808">Transferase</keyword>
<dbReference type="Gene3D" id="1.10.510.10">
    <property type="entry name" value="Transferase(Phosphotransferase) domain 1"/>
    <property type="match status" value="1"/>
</dbReference>
<dbReference type="Proteomes" id="UP000604046">
    <property type="component" value="Unassembled WGS sequence"/>
</dbReference>
<dbReference type="AlphaFoldDB" id="A0A812QI28"/>
<proteinExistence type="inferred from homology"/>
<gene>
    <name evidence="6" type="primary">DCLK2</name>
    <name evidence="6" type="ORF">SNAT2548_LOCUS21255</name>
</gene>
<dbReference type="PROSITE" id="PS00107">
    <property type="entry name" value="PROTEIN_KINASE_ATP"/>
    <property type="match status" value="1"/>
</dbReference>
<dbReference type="PROSITE" id="PS00108">
    <property type="entry name" value="PROTEIN_KINASE_ST"/>
    <property type="match status" value="1"/>
</dbReference>
<dbReference type="GO" id="GO:0004674">
    <property type="term" value="F:protein serine/threonine kinase activity"/>
    <property type="evidence" value="ECO:0007669"/>
    <property type="project" value="UniProtKB-KW"/>
</dbReference>
<dbReference type="PANTHER" id="PTHR24347">
    <property type="entry name" value="SERINE/THREONINE-PROTEIN KINASE"/>
    <property type="match status" value="1"/>
</dbReference>
<accession>A0A812QI28</accession>
<reference evidence="6" key="1">
    <citation type="submission" date="2021-02" db="EMBL/GenBank/DDBJ databases">
        <authorList>
            <person name="Dougan E. K."/>
            <person name="Rhodes N."/>
            <person name="Thang M."/>
            <person name="Chan C."/>
        </authorList>
    </citation>
    <scope>NUCLEOTIDE SEQUENCE</scope>
</reference>
<comment type="similarity">
    <text evidence="4">Belongs to the protein kinase superfamily.</text>
</comment>
<evidence type="ECO:0000256" key="2">
    <source>
        <dbReference type="ARBA" id="ARBA00022840"/>
    </source>
</evidence>
<evidence type="ECO:0000256" key="3">
    <source>
        <dbReference type="PROSITE-ProRule" id="PRU10141"/>
    </source>
</evidence>
<dbReference type="SUPFAM" id="SSF56112">
    <property type="entry name" value="Protein kinase-like (PK-like)"/>
    <property type="match status" value="1"/>
</dbReference>
<dbReference type="PROSITE" id="PS50011">
    <property type="entry name" value="PROTEIN_KINASE_DOM"/>
    <property type="match status" value="1"/>
</dbReference>
<dbReference type="InterPro" id="IPR017441">
    <property type="entry name" value="Protein_kinase_ATP_BS"/>
</dbReference>
<dbReference type="InterPro" id="IPR011009">
    <property type="entry name" value="Kinase-like_dom_sf"/>
</dbReference>
<feature type="binding site" evidence="3">
    <location>
        <position position="150"/>
    </location>
    <ligand>
        <name>ATP</name>
        <dbReference type="ChEBI" id="CHEBI:30616"/>
    </ligand>
</feature>
<keyword evidence="4" id="KW-0723">Serine/threonine-protein kinase</keyword>
<dbReference type="EMBL" id="CAJNDS010002244">
    <property type="protein sequence ID" value="CAE7389953.1"/>
    <property type="molecule type" value="Genomic_DNA"/>
</dbReference>
<protein>
    <submittedName>
        <fullName evidence="6">DCLK2 protein</fullName>
    </submittedName>
</protein>
<name>A0A812QI28_9DINO</name>
<keyword evidence="2 3" id="KW-0067">ATP-binding</keyword>
<comment type="caution">
    <text evidence="6">The sequence shown here is derived from an EMBL/GenBank/DDBJ whole genome shotgun (WGS) entry which is preliminary data.</text>
</comment>
<keyword evidence="4" id="KW-0418">Kinase</keyword>
<evidence type="ECO:0000256" key="4">
    <source>
        <dbReference type="RuleBase" id="RU000304"/>
    </source>
</evidence>
<organism evidence="6 7">
    <name type="scientific">Symbiodinium natans</name>
    <dbReference type="NCBI Taxonomy" id="878477"/>
    <lineage>
        <taxon>Eukaryota</taxon>
        <taxon>Sar</taxon>
        <taxon>Alveolata</taxon>
        <taxon>Dinophyceae</taxon>
        <taxon>Suessiales</taxon>
        <taxon>Symbiodiniaceae</taxon>
        <taxon>Symbiodinium</taxon>
    </lineage>
</organism>
<keyword evidence="7" id="KW-1185">Reference proteome</keyword>
<keyword evidence="1 3" id="KW-0547">Nucleotide-binding</keyword>